<evidence type="ECO:0000256" key="2">
    <source>
        <dbReference type="SAM" id="Phobius"/>
    </source>
</evidence>
<dbReference type="Proteomes" id="UP000297975">
    <property type="component" value="Unassembled WGS sequence"/>
</dbReference>
<keyword evidence="2" id="KW-0812">Transmembrane</keyword>
<evidence type="ECO:0000313" key="3">
    <source>
        <dbReference type="EMBL" id="TFB21742.1"/>
    </source>
</evidence>
<feature type="coiled-coil region" evidence="1">
    <location>
        <begin position="39"/>
        <end position="66"/>
    </location>
</feature>
<sequence>MSNIHKIIIGILVGSLALNLIFFFVILDQVGETKYYNNNQNVTQQIQGLQNDLHRLSNQVNDIHQSNQWVTYEQFEPNPDSSTMEEIQVDFEWAFKELENNAEISFLYREEGEKQWNELSVDPLNGLNYSAQLKLKPFEHYEYQILSEGEVARSTDIKTVPSHLYSPEPLRIMEIGANGGAPGNVDYFSIQLVQSNSIFPFFKPEEITAKILRSNGEVVERKLSQGLMDNTENKKMREELKVSKEQENYWNLEVDDIEDIASVNLRVEYANGVVHQGEVFPNGMEFRQSIESQWYGK</sequence>
<dbReference type="EMBL" id="SOPW01000007">
    <property type="protein sequence ID" value="TFB21742.1"/>
    <property type="molecule type" value="Genomic_DNA"/>
</dbReference>
<reference evidence="3 4" key="1">
    <citation type="submission" date="2019-03" db="EMBL/GenBank/DDBJ databases">
        <authorList>
            <person name="He R.-H."/>
        </authorList>
    </citation>
    <scope>NUCLEOTIDE SEQUENCE [LARGE SCALE GENOMIC DNA]</scope>
    <source>
        <strain evidence="4">SH 714</strain>
    </source>
</reference>
<dbReference type="OrthoDB" id="2800840at2"/>
<keyword evidence="4" id="KW-1185">Reference proteome</keyword>
<keyword evidence="1" id="KW-0175">Coiled coil</keyword>
<accession>A0A4Y8IMY3</accession>
<feature type="transmembrane region" description="Helical" evidence="2">
    <location>
        <begin position="7"/>
        <end position="27"/>
    </location>
</feature>
<gene>
    <name evidence="3" type="ORF">E3U55_07885</name>
</gene>
<comment type="caution">
    <text evidence="3">The sequence shown here is derived from an EMBL/GenBank/DDBJ whole genome shotgun (WGS) entry which is preliminary data.</text>
</comment>
<proteinExistence type="predicted"/>
<evidence type="ECO:0000313" key="4">
    <source>
        <dbReference type="Proteomes" id="UP000297975"/>
    </source>
</evidence>
<keyword evidence="2" id="KW-0472">Membrane</keyword>
<dbReference type="RefSeq" id="WP_134339886.1">
    <property type="nucleotide sequence ID" value="NZ_SOPW01000007.1"/>
</dbReference>
<dbReference type="AlphaFoldDB" id="A0A4Y8IMY3"/>
<protein>
    <submittedName>
        <fullName evidence="3">Uncharacterized protein</fullName>
    </submittedName>
</protein>
<evidence type="ECO:0000256" key="1">
    <source>
        <dbReference type="SAM" id="Coils"/>
    </source>
</evidence>
<keyword evidence="2" id="KW-1133">Transmembrane helix</keyword>
<organism evidence="3 4">
    <name type="scientific">Filobacillus milosensis</name>
    <dbReference type="NCBI Taxonomy" id="94137"/>
    <lineage>
        <taxon>Bacteria</taxon>
        <taxon>Bacillati</taxon>
        <taxon>Bacillota</taxon>
        <taxon>Bacilli</taxon>
        <taxon>Bacillales</taxon>
        <taxon>Bacillaceae</taxon>
        <taxon>Filobacillus</taxon>
    </lineage>
</organism>
<name>A0A4Y8IMY3_9BACI</name>